<reference evidence="1 2" key="1">
    <citation type="submission" date="2019-09" db="EMBL/GenBank/DDBJ databases">
        <title>Wenzhouxiangella sp. Genome sequencing and assembly.</title>
        <authorList>
            <person name="Zhang R."/>
        </authorList>
    </citation>
    <scope>NUCLEOTIDE SEQUENCE [LARGE SCALE GENOMIC DNA]</scope>
    <source>
        <strain evidence="1 2">W260</strain>
    </source>
</reference>
<keyword evidence="2" id="KW-1185">Reference proteome</keyword>
<accession>A0A5N0TF53</accession>
<evidence type="ECO:0000313" key="2">
    <source>
        <dbReference type="Proteomes" id="UP000325372"/>
    </source>
</evidence>
<dbReference type="EMBL" id="VYXP01000002">
    <property type="protein sequence ID" value="KAA9133094.1"/>
    <property type="molecule type" value="Genomic_DNA"/>
</dbReference>
<dbReference type="Proteomes" id="UP000325372">
    <property type="component" value="Unassembled WGS sequence"/>
</dbReference>
<name>A0A5N0TF53_9GAMM</name>
<proteinExistence type="predicted"/>
<organism evidence="1 2">
    <name type="scientific">Marinihelvus fidelis</name>
    <dbReference type="NCBI Taxonomy" id="2613842"/>
    <lineage>
        <taxon>Bacteria</taxon>
        <taxon>Pseudomonadati</taxon>
        <taxon>Pseudomonadota</taxon>
        <taxon>Gammaproteobacteria</taxon>
        <taxon>Chromatiales</taxon>
        <taxon>Wenzhouxiangellaceae</taxon>
        <taxon>Marinihelvus</taxon>
    </lineage>
</organism>
<protein>
    <submittedName>
        <fullName evidence="1">Uncharacterized protein</fullName>
    </submittedName>
</protein>
<sequence length="128" mass="14569">MSSFGQKRTFDIFCVSIDLSHISRLNVERPLMHPYTMLKTMLVELGAELTSEDLRPDVFGSAVATYNNHSHPIRIVWDGKDGWGFVQQYRSGNWTNATDFLTEGDLEGVPQNHAKIEQFRQAVATLLR</sequence>
<dbReference type="AlphaFoldDB" id="A0A5N0TF53"/>
<comment type="caution">
    <text evidence="1">The sequence shown here is derived from an EMBL/GenBank/DDBJ whole genome shotgun (WGS) entry which is preliminary data.</text>
</comment>
<gene>
    <name evidence="1" type="ORF">F3N42_01660</name>
</gene>
<evidence type="ECO:0000313" key="1">
    <source>
        <dbReference type="EMBL" id="KAA9133094.1"/>
    </source>
</evidence>